<protein>
    <submittedName>
        <fullName evidence="2">Uncharacterized protein</fullName>
    </submittedName>
</protein>
<evidence type="ECO:0000313" key="2">
    <source>
        <dbReference type="EMBL" id="MCC2616707.1"/>
    </source>
</evidence>
<feature type="region of interest" description="Disordered" evidence="1">
    <location>
        <begin position="1"/>
        <end position="25"/>
    </location>
</feature>
<comment type="caution">
    <text evidence="2">The sequence shown here is derived from an EMBL/GenBank/DDBJ whole genome shotgun (WGS) entry which is preliminary data.</text>
</comment>
<name>A0ABS8G801_9ALTE</name>
<dbReference type="EMBL" id="JAJEWP010000002">
    <property type="protein sequence ID" value="MCC2616707.1"/>
    <property type="molecule type" value="Genomic_DNA"/>
</dbReference>
<sequence>MTYSETYNAESKAPTHSARIKHGQGKQAHFETVGVAWLNEDGKITVQLYGKQIVEGRIYCSRIKNSEA</sequence>
<organism evidence="2 3">
    <name type="scientific">Fluctibacter halophilus</name>
    <dbReference type="NCBI Taxonomy" id="226011"/>
    <lineage>
        <taxon>Bacteria</taxon>
        <taxon>Pseudomonadati</taxon>
        <taxon>Pseudomonadota</taxon>
        <taxon>Gammaproteobacteria</taxon>
        <taxon>Alteromonadales</taxon>
        <taxon>Alteromonadaceae</taxon>
        <taxon>Fluctibacter</taxon>
    </lineage>
</organism>
<dbReference type="Proteomes" id="UP001520878">
    <property type="component" value="Unassembled WGS sequence"/>
</dbReference>
<evidence type="ECO:0000313" key="3">
    <source>
        <dbReference type="Proteomes" id="UP001520878"/>
    </source>
</evidence>
<accession>A0ABS8G801</accession>
<reference evidence="2 3" key="1">
    <citation type="submission" date="2021-10" db="EMBL/GenBank/DDBJ databases">
        <title>Draft genome of Aestuariibacter halophilus JC2043.</title>
        <authorList>
            <person name="Emsley S.A."/>
            <person name="Pfannmuller K.M."/>
            <person name="Ushijima B."/>
            <person name="Saw J.H."/>
            <person name="Videau P."/>
        </authorList>
    </citation>
    <scope>NUCLEOTIDE SEQUENCE [LARGE SCALE GENOMIC DNA]</scope>
    <source>
        <strain evidence="2 3">JC2043</strain>
    </source>
</reference>
<dbReference type="RefSeq" id="WP_229160299.1">
    <property type="nucleotide sequence ID" value="NZ_JAJEWP010000002.1"/>
</dbReference>
<keyword evidence="3" id="KW-1185">Reference proteome</keyword>
<gene>
    <name evidence="2" type="ORF">LJ739_10685</name>
</gene>
<proteinExistence type="predicted"/>
<evidence type="ECO:0000256" key="1">
    <source>
        <dbReference type="SAM" id="MobiDB-lite"/>
    </source>
</evidence>